<dbReference type="PANTHER" id="PTHR43473:SF2">
    <property type="entry name" value="MAGNESIUM-CHELATASE SUBUNIT CHLD, CHLOROPLASTIC"/>
    <property type="match status" value="1"/>
</dbReference>
<accession>A0A5C6U0W9</accession>
<dbReference type="InterPro" id="IPR041628">
    <property type="entry name" value="ChlI/MoxR_AAA_lid"/>
</dbReference>
<evidence type="ECO:0000313" key="4">
    <source>
        <dbReference type="Proteomes" id="UP000321832"/>
    </source>
</evidence>
<dbReference type="Pfam" id="PF13519">
    <property type="entry name" value="VWA_2"/>
    <property type="match status" value="1"/>
</dbReference>
<comment type="caution">
    <text evidence="3">The sequence shown here is derived from an EMBL/GenBank/DDBJ whole genome shotgun (WGS) entry which is preliminary data.</text>
</comment>
<reference evidence="3 4" key="1">
    <citation type="submission" date="2019-08" db="EMBL/GenBank/DDBJ databases">
        <authorList>
            <person name="Khan S.A."/>
            <person name="Jeon C.O."/>
            <person name="Jeong S.E."/>
        </authorList>
    </citation>
    <scope>NUCLEOTIDE SEQUENCE [LARGE SCALE GENOMIC DNA]</scope>
    <source>
        <strain evidence="4">IMCC1728</strain>
    </source>
</reference>
<name>A0A5C6U0W9_9BURK</name>
<dbReference type="PROSITE" id="PS50234">
    <property type="entry name" value="VWFA"/>
    <property type="match status" value="1"/>
</dbReference>
<dbReference type="InterPro" id="IPR002035">
    <property type="entry name" value="VWF_A"/>
</dbReference>
<proteinExistence type="predicted"/>
<dbReference type="EMBL" id="VOPW01000001">
    <property type="protein sequence ID" value="TXC66389.1"/>
    <property type="molecule type" value="Genomic_DNA"/>
</dbReference>
<dbReference type="PANTHER" id="PTHR43473">
    <property type="entry name" value="MAGNESIUM-CHELATASE SUBUNIT CHLD, CHLOROPLASTIC"/>
    <property type="match status" value="1"/>
</dbReference>
<sequence length="591" mass="61699">MNDLAAARWRDAALAAAVFAVAPAALGGVLLRCGAGPVRDRWMELLAARLSEGAPLRRMPHGIGDERLLGGLDLAATLRSGRPVAQRGLLAEADGGVLLLPMAERIPAGTAARLAAALDRGEVQVARDGIAITLASRVGLVACDEGQGDDEPVSAVLAERLAFRLDLGDIGWRNVQRDPSGLPSSQAVAEARARWPRVGADDAVIEALCAACLALGIASSRVPWLALQVARIAAALAGRDTVMHEDAEFAARLVLAPRATQLPAPPEAEPPPESPPPPEDAPDRAEEQEELAAPDAPLEEQILAAAAAAIPAGLLARLKMEQRAAGASRSLGRSGQVRLAGRLGRPAGVRAGGVQRGARLNLIETLRAAAPWQALRRREGDTREGVSVRPEDFRITRYKQKSRTTTIFAIDASGSSALHRLAEAKGAVELLLADCYVRRDQVAVLAFRGAGAELLLPPTRSLVRAKRSLAGLPGGGGTPLAAGLDAAWALAEGIARRGDTPLVVLLTDGRANIGRDGVGDRTRAEADALKAAERWRGSALAAVVVDTSARPEPRARALAQRMDALYLPLPHARAATLNEAVQAVARGAAGR</sequence>
<feature type="region of interest" description="Disordered" evidence="1">
    <location>
        <begin position="262"/>
        <end position="293"/>
    </location>
</feature>
<evidence type="ECO:0000313" key="3">
    <source>
        <dbReference type="EMBL" id="TXC66389.1"/>
    </source>
</evidence>
<dbReference type="SUPFAM" id="SSF53300">
    <property type="entry name" value="vWA-like"/>
    <property type="match status" value="1"/>
</dbReference>
<feature type="compositionally biased region" description="Pro residues" evidence="1">
    <location>
        <begin position="263"/>
        <end position="279"/>
    </location>
</feature>
<organism evidence="3 4">
    <name type="scientific">Piscinibacter aquaticus</name>
    <dbReference type="NCBI Taxonomy" id="392597"/>
    <lineage>
        <taxon>Bacteria</taxon>
        <taxon>Pseudomonadati</taxon>
        <taxon>Pseudomonadota</taxon>
        <taxon>Betaproteobacteria</taxon>
        <taxon>Burkholderiales</taxon>
        <taxon>Sphaerotilaceae</taxon>
        <taxon>Piscinibacter</taxon>
    </lineage>
</organism>
<gene>
    <name evidence="3" type="ORF">FSC37_12655</name>
</gene>
<dbReference type="InterPro" id="IPR027417">
    <property type="entry name" value="P-loop_NTPase"/>
</dbReference>
<protein>
    <submittedName>
        <fullName evidence="3">Magnesium chelatase subunit D</fullName>
    </submittedName>
</protein>
<dbReference type="AlphaFoldDB" id="A0A5C6U0W9"/>
<dbReference type="Gene3D" id="3.40.50.300">
    <property type="entry name" value="P-loop containing nucleotide triphosphate hydrolases"/>
    <property type="match status" value="1"/>
</dbReference>
<dbReference type="InterPro" id="IPR036465">
    <property type="entry name" value="vWFA_dom_sf"/>
</dbReference>
<evidence type="ECO:0000256" key="1">
    <source>
        <dbReference type="SAM" id="MobiDB-lite"/>
    </source>
</evidence>
<keyword evidence="4" id="KW-1185">Reference proteome</keyword>
<dbReference type="SUPFAM" id="SSF52540">
    <property type="entry name" value="P-loop containing nucleoside triphosphate hydrolases"/>
    <property type="match status" value="1"/>
</dbReference>
<evidence type="ECO:0000259" key="2">
    <source>
        <dbReference type="PROSITE" id="PS50234"/>
    </source>
</evidence>
<dbReference type="NCBIfam" id="NF009943">
    <property type="entry name" value="PRK13406.1"/>
    <property type="match status" value="1"/>
</dbReference>
<dbReference type="Gene3D" id="3.40.50.410">
    <property type="entry name" value="von Willebrand factor, type A domain"/>
    <property type="match status" value="1"/>
</dbReference>
<dbReference type="Gene3D" id="1.10.8.80">
    <property type="entry name" value="Magnesium chelatase subunit I, C-Terminal domain"/>
    <property type="match status" value="1"/>
</dbReference>
<feature type="domain" description="VWFA" evidence="2">
    <location>
        <begin position="405"/>
        <end position="584"/>
    </location>
</feature>
<dbReference type="SMART" id="SM00327">
    <property type="entry name" value="VWA"/>
    <property type="match status" value="1"/>
</dbReference>
<dbReference type="Proteomes" id="UP000321832">
    <property type="component" value="Unassembled WGS sequence"/>
</dbReference>
<dbReference type="Pfam" id="PF17863">
    <property type="entry name" value="AAA_lid_2"/>
    <property type="match status" value="1"/>
</dbReference>